<feature type="compositionally biased region" description="Basic and acidic residues" evidence="1">
    <location>
        <begin position="541"/>
        <end position="556"/>
    </location>
</feature>
<feature type="region of interest" description="Disordered" evidence="1">
    <location>
        <begin position="525"/>
        <end position="556"/>
    </location>
</feature>
<reference evidence="2" key="1">
    <citation type="submission" date="2023-04" db="EMBL/GenBank/DDBJ databases">
        <title>Black Yeasts Isolated from many extreme environments.</title>
        <authorList>
            <person name="Coleine C."/>
            <person name="Stajich J.E."/>
            <person name="Selbmann L."/>
        </authorList>
    </citation>
    <scope>NUCLEOTIDE SEQUENCE</scope>
    <source>
        <strain evidence="2">CCFEE 5312</strain>
    </source>
</reference>
<feature type="region of interest" description="Disordered" evidence="1">
    <location>
        <begin position="1"/>
        <end position="54"/>
    </location>
</feature>
<name>A0AAJ0GJ93_9PEZI</name>
<comment type="caution">
    <text evidence="2">The sequence shown here is derived from an EMBL/GenBank/DDBJ whole genome shotgun (WGS) entry which is preliminary data.</text>
</comment>
<organism evidence="2 3">
    <name type="scientific">Extremus antarcticus</name>
    <dbReference type="NCBI Taxonomy" id="702011"/>
    <lineage>
        <taxon>Eukaryota</taxon>
        <taxon>Fungi</taxon>
        <taxon>Dikarya</taxon>
        <taxon>Ascomycota</taxon>
        <taxon>Pezizomycotina</taxon>
        <taxon>Dothideomycetes</taxon>
        <taxon>Dothideomycetidae</taxon>
        <taxon>Mycosphaerellales</taxon>
        <taxon>Extremaceae</taxon>
        <taxon>Extremus</taxon>
    </lineage>
</organism>
<feature type="compositionally biased region" description="Polar residues" evidence="1">
    <location>
        <begin position="278"/>
        <end position="287"/>
    </location>
</feature>
<proteinExistence type="predicted"/>
<dbReference type="EMBL" id="JAWDJX010000001">
    <property type="protein sequence ID" value="KAK3058583.1"/>
    <property type="molecule type" value="Genomic_DNA"/>
</dbReference>
<feature type="compositionally biased region" description="Polar residues" evidence="1">
    <location>
        <begin position="711"/>
        <end position="720"/>
    </location>
</feature>
<sequence length="1261" mass="139228">MSNFLSRVGKSIWPSTEQAPTWSFAMDVDETTDTPPTKNGQAPAKRSNPGDDDLEIVAVRPLEQKKTSVLAAAKHHTYSAMSSGPRTSDPGFGTRAGDQATMSGKKRELPPTQPNAKKDDQDAKRRRVDNGPGGGGQQPDMAKWWSDLHSEVKKDRTAKSTDRNKASPSESGQKIIPPRAGMGGGGRSVASVTWVAESTSLSATVGFRKYESFDNGSTRAFESVTQLKEPASLSATIDDGEAPSSAIGNLTHGSKAIPHAANPQTSRHHTSAAKAPPSNGNTASPARQQAHRVAKPPTTSSSPMSRQNTTKLAPPPTPPLSRPTVQQSKAVPPKATSTATPALGTRSRPCFIDEDSDDDMDAGRPTIEPPLIQPDVKTEDVKGERQPSQTIAVPYHTPAPDIAQRAALQARSDRLRQETIRRRAAPTAERTSPAASNASASSLFIEQPLRGSGVLKQQQGRVPALETTDGRLGTVVKPHRGPGQPAGAGKDALQGRNQPRADVSGSMAALRAKQDRERLHQQRMAAEAGEEAEAFRQAQTAKDDQQRLKREAMHKNRRVLDAADEANARRQLEIKQRQARDEWEARQKADKDVLERRRRAQEQARIEAQAKNETMAKLLAVPTQRPAPAPTSEPVQASPPSNPATKSQEELARAERIRLMKETNERHRRAELEAQQQEALQVEPAAPAMVNGPVSLNSPAGVARLRDQKRSQAPFSGTSERNPHGRALGEVVAEDIYLLRRHDFGVPWPDLTGQFNRRFDKTLAVGTLQKRYRQVKEAVTAAGSVITAEMLQLVEGGNRESTRDLNRLLGCQAAKAPVLDRRDTEEIGNISTGVSPRKNRNQEICEIRPEDVWLMRQRDGGLDWPDLVTGMSQRFGRKNVVKTLQERYRHVKGAFATVAVHVASGMLDSVENGDIKAKEQLNRLVFPWQPPRNASGQFLTAPKREGDSARQVAAQSIETAFRNARGHSPPEVDDDQLEDRPTHGGKSINDTTFLYYAGIQHDLYEQHEAERLREREPSPLTAEDRCHFVYQVQRREISGDELGEDDEDEDNTIESKEWILCEDDYDDKDLANLAAGVQVTRFFDHRNAKYDLLKGNSITNEYDELGMQWSTLTLTGGAMVQARVSRQVRSVHEGVFPTHKDGWLPVHVWIVQQRVVTKSGNDDLFEPSKETDVTSYPSNELFTSLEQANQSAAKLFVSLTFTSESRNLRQRDREVKDAEERLFGAFDPEEGERFERDVEADDGRTWVKVCVESGHVVGPRN</sequence>
<feature type="compositionally biased region" description="Polar residues" evidence="1">
    <location>
        <begin position="633"/>
        <end position="646"/>
    </location>
</feature>
<feature type="compositionally biased region" description="Polar residues" evidence="1">
    <location>
        <begin position="297"/>
        <end position="308"/>
    </location>
</feature>
<feature type="region of interest" description="Disordered" evidence="1">
    <location>
        <begin position="624"/>
        <end position="650"/>
    </location>
</feature>
<accession>A0AAJ0GJ93</accession>
<evidence type="ECO:0000313" key="2">
    <source>
        <dbReference type="EMBL" id="KAK3058583.1"/>
    </source>
</evidence>
<feature type="region of interest" description="Disordered" evidence="1">
    <location>
        <begin position="705"/>
        <end position="724"/>
    </location>
</feature>
<keyword evidence="3" id="KW-1185">Reference proteome</keyword>
<evidence type="ECO:0000313" key="3">
    <source>
        <dbReference type="Proteomes" id="UP001271007"/>
    </source>
</evidence>
<gene>
    <name evidence="2" type="ORF">LTR09_000147</name>
</gene>
<feature type="region of interest" description="Disordered" evidence="1">
    <location>
        <begin position="576"/>
        <end position="600"/>
    </location>
</feature>
<feature type="compositionally biased region" description="Polar residues" evidence="1">
    <location>
        <begin position="325"/>
        <end position="340"/>
    </location>
</feature>
<feature type="region of interest" description="Disordered" evidence="1">
    <location>
        <begin position="452"/>
        <end position="503"/>
    </location>
</feature>
<feature type="region of interest" description="Disordered" evidence="1">
    <location>
        <begin position="75"/>
        <end position="187"/>
    </location>
</feature>
<feature type="compositionally biased region" description="Basic and acidic residues" evidence="1">
    <location>
        <begin position="146"/>
        <end position="165"/>
    </location>
</feature>
<feature type="region of interest" description="Disordered" evidence="1">
    <location>
        <begin position="232"/>
        <end position="372"/>
    </location>
</feature>
<feature type="region of interest" description="Disordered" evidence="1">
    <location>
        <begin position="962"/>
        <end position="986"/>
    </location>
</feature>
<dbReference type="AlphaFoldDB" id="A0AAJ0GJ93"/>
<protein>
    <submittedName>
        <fullName evidence="2">Uncharacterized protein</fullName>
    </submittedName>
</protein>
<dbReference type="Proteomes" id="UP001271007">
    <property type="component" value="Unassembled WGS sequence"/>
</dbReference>
<evidence type="ECO:0000256" key="1">
    <source>
        <dbReference type="SAM" id="MobiDB-lite"/>
    </source>
</evidence>